<evidence type="ECO:0000256" key="3">
    <source>
        <dbReference type="SAM" id="MobiDB-lite"/>
    </source>
</evidence>
<dbReference type="InterPro" id="IPR003509">
    <property type="entry name" value="UPF0102_YraN-like"/>
</dbReference>
<sequence>MPQDPPRDAEAATEEVERHREDDTASLTPHELGVRGEEAACAFLVRRGYDILERNWTCPAGEADIVAKDEDGTMVFVEVKTRSSLEAGFPSEAVTPQKRARYERIAGYFLSQYEGVECRVRFDVISILVLGNSRALIRHYVNAFASGR</sequence>
<dbReference type="OrthoDB" id="9794876at2"/>
<dbReference type="InterPro" id="IPR011335">
    <property type="entry name" value="Restrct_endonuc-II-like"/>
</dbReference>
<reference evidence="5" key="1">
    <citation type="submission" date="2018-05" db="EMBL/GenBank/DDBJ databases">
        <title>Genome Sequencing of selected type strains of the family Eggerthellaceae.</title>
        <authorList>
            <person name="Danylec N."/>
            <person name="Stoll D.A."/>
            <person name="Doetsch A."/>
            <person name="Huch M."/>
        </authorList>
    </citation>
    <scope>NUCLEOTIDE SEQUENCE [LARGE SCALE GENOMIC DNA]</scope>
    <source>
        <strain evidence="5">DSM 17537</strain>
    </source>
</reference>
<dbReference type="Proteomes" id="UP000267368">
    <property type="component" value="Unassembled WGS sequence"/>
</dbReference>
<dbReference type="NCBIfam" id="NF009154">
    <property type="entry name" value="PRK12497.3-3"/>
    <property type="match status" value="1"/>
</dbReference>
<name>A0A3N0AI59_9ACTN</name>
<comment type="caution">
    <text evidence="4">The sequence shown here is derived from an EMBL/GenBank/DDBJ whole genome shotgun (WGS) entry which is preliminary data.</text>
</comment>
<accession>A0A3N0AI59</accession>
<feature type="compositionally biased region" description="Basic and acidic residues" evidence="3">
    <location>
        <begin position="1"/>
        <end position="23"/>
    </location>
</feature>
<comment type="similarity">
    <text evidence="1 2">Belongs to the UPF0102 family.</text>
</comment>
<evidence type="ECO:0000256" key="2">
    <source>
        <dbReference type="HAMAP-Rule" id="MF_00048"/>
    </source>
</evidence>
<dbReference type="GO" id="GO:0003676">
    <property type="term" value="F:nucleic acid binding"/>
    <property type="evidence" value="ECO:0007669"/>
    <property type="project" value="InterPro"/>
</dbReference>
<dbReference type="EMBL" id="QICB01000001">
    <property type="protein sequence ID" value="RNL21742.1"/>
    <property type="molecule type" value="Genomic_DNA"/>
</dbReference>
<dbReference type="SUPFAM" id="SSF52980">
    <property type="entry name" value="Restriction endonuclease-like"/>
    <property type="match status" value="1"/>
</dbReference>
<protein>
    <recommendedName>
        <fullName evidence="2">UPF0102 protein DMP07_00535</fullName>
    </recommendedName>
</protein>
<dbReference type="PANTHER" id="PTHR34039:SF1">
    <property type="entry name" value="UPF0102 PROTEIN YRAN"/>
    <property type="match status" value="1"/>
</dbReference>
<dbReference type="AlphaFoldDB" id="A0A3N0AI59"/>
<evidence type="ECO:0000313" key="5">
    <source>
        <dbReference type="Proteomes" id="UP000267368"/>
    </source>
</evidence>
<dbReference type="Pfam" id="PF02021">
    <property type="entry name" value="UPF0102"/>
    <property type="match status" value="1"/>
</dbReference>
<proteinExistence type="inferred from homology"/>
<organism evidence="4 5">
    <name type="scientific">Slackia faecicanis</name>
    <dbReference type="NCBI Taxonomy" id="255723"/>
    <lineage>
        <taxon>Bacteria</taxon>
        <taxon>Bacillati</taxon>
        <taxon>Actinomycetota</taxon>
        <taxon>Coriobacteriia</taxon>
        <taxon>Eggerthellales</taxon>
        <taxon>Eggerthellaceae</taxon>
        <taxon>Slackia</taxon>
    </lineage>
</organism>
<dbReference type="CDD" id="cd20736">
    <property type="entry name" value="PoNe_Nuclease"/>
    <property type="match status" value="1"/>
</dbReference>
<evidence type="ECO:0000256" key="1">
    <source>
        <dbReference type="ARBA" id="ARBA00006738"/>
    </source>
</evidence>
<dbReference type="Gene3D" id="3.40.1350.10">
    <property type="match status" value="1"/>
</dbReference>
<dbReference type="PANTHER" id="PTHR34039">
    <property type="entry name" value="UPF0102 PROTEIN YRAN"/>
    <property type="match status" value="1"/>
</dbReference>
<keyword evidence="5" id="KW-1185">Reference proteome</keyword>
<feature type="region of interest" description="Disordered" evidence="3">
    <location>
        <begin position="1"/>
        <end position="31"/>
    </location>
</feature>
<gene>
    <name evidence="4" type="ORF">DMP07_00535</name>
</gene>
<evidence type="ECO:0000313" key="4">
    <source>
        <dbReference type="EMBL" id="RNL21742.1"/>
    </source>
</evidence>
<dbReference type="HAMAP" id="MF_00048">
    <property type="entry name" value="UPF0102"/>
    <property type="match status" value="1"/>
</dbReference>
<dbReference type="InterPro" id="IPR011856">
    <property type="entry name" value="tRNA_endonuc-like_dom_sf"/>
</dbReference>